<name>A0A1H3XIG2_9GAMM</name>
<sequence length="82" mass="8948">MTNLLEKLSGSIVNRSALFVSFLWAQEVALDRKVHHLPVSLRKRVKGGIWSHLRKAISVTSIQAILLITTAASSTSLPQTPG</sequence>
<dbReference type="Proteomes" id="UP000198658">
    <property type="component" value="Unassembled WGS sequence"/>
</dbReference>
<dbReference type="OrthoDB" id="9842232at2"/>
<keyword evidence="2" id="KW-1185">Reference proteome</keyword>
<dbReference type="AlphaFoldDB" id="A0A1H3XIG2"/>
<accession>A0A1H3XIG2</accession>
<gene>
    <name evidence="1" type="ORF">SAMN05216562_1531</name>
</gene>
<proteinExistence type="predicted"/>
<reference evidence="2" key="1">
    <citation type="submission" date="2016-10" db="EMBL/GenBank/DDBJ databases">
        <authorList>
            <person name="Varghese N."/>
            <person name="Submissions S."/>
        </authorList>
    </citation>
    <scope>NUCLEOTIDE SEQUENCE [LARGE SCALE GENOMIC DNA]</scope>
    <source>
        <strain evidence="2">CGMCC 1.10657</strain>
    </source>
</reference>
<dbReference type="EMBL" id="FNQO01000001">
    <property type="protein sequence ID" value="SDZ98402.1"/>
    <property type="molecule type" value="Genomic_DNA"/>
</dbReference>
<organism evidence="1 2">
    <name type="scientific">Microbulbifer marinus</name>
    <dbReference type="NCBI Taxonomy" id="658218"/>
    <lineage>
        <taxon>Bacteria</taxon>
        <taxon>Pseudomonadati</taxon>
        <taxon>Pseudomonadota</taxon>
        <taxon>Gammaproteobacteria</taxon>
        <taxon>Cellvibrionales</taxon>
        <taxon>Microbulbiferaceae</taxon>
        <taxon>Microbulbifer</taxon>
    </lineage>
</organism>
<protein>
    <submittedName>
        <fullName evidence="1">Uncharacterized protein</fullName>
    </submittedName>
</protein>
<evidence type="ECO:0000313" key="2">
    <source>
        <dbReference type="Proteomes" id="UP000198658"/>
    </source>
</evidence>
<evidence type="ECO:0000313" key="1">
    <source>
        <dbReference type="EMBL" id="SDZ98402.1"/>
    </source>
</evidence>
<dbReference type="STRING" id="658218.SAMN05216562_1531"/>
<dbReference type="RefSeq" id="WP_139304837.1">
    <property type="nucleotide sequence ID" value="NZ_FNQO01000001.1"/>
</dbReference>